<feature type="domain" description="Helicase C-terminal" evidence="5">
    <location>
        <begin position="273"/>
        <end position="439"/>
    </location>
</feature>
<dbReference type="Gene3D" id="3.40.50.300">
    <property type="entry name" value="P-loop containing nucleotide triphosphate hydrolases"/>
    <property type="match status" value="2"/>
</dbReference>
<dbReference type="FunFam" id="3.30.420.10:FF:000045">
    <property type="entry name" value="3'-5' exonuclease DinG"/>
    <property type="match status" value="1"/>
</dbReference>
<dbReference type="SUPFAM" id="SSF52540">
    <property type="entry name" value="P-loop containing nucleoside triphosphate hydrolases"/>
    <property type="match status" value="1"/>
</dbReference>
<accession>A0A5M3X7K8</accession>
<dbReference type="AlphaFoldDB" id="A0A5M3X7K8"/>
<dbReference type="GO" id="GO:0004527">
    <property type="term" value="F:exonuclease activity"/>
    <property type="evidence" value="ECO:0007669"/>
    <property type="project" value="UniProtKB-KW"/>
</dbReference>
<evidence type="ECO:0000256" key="2">
    <source>
        <dbReference type="ARBA" id="ARBA00022839"/>
    </source>
</evidence>
<dbReference type="OrthoDB" id="3197455at2"/>
<sequence>MTTSPPSASESFERLHPKVQRWIWQQGWTQLRSAQEAAIAPVLAGDTDILIAAATASGKTEAAFLPICSALARAPGEPGFTAVYVSPLKALINDQYGRLDELCAHLEIPVARWHGDVGSQVKSGLVKNPQGILLITPESLEALFVLRGWKMPNLMASLRYVVIDELHSFLGTARGAQLQSLMHRLDLAVRRRVPRIGLSATLGDMSAAADFLRPGKGSGVTTIVSGSDGQELRLQVRGYIAAAPTLNPRARAAHELNEDAVSVDDFSSGDNLEIADHLFGTLRGTHNLVFANSRTAVETYTDLLSRRCDAAAVPNEFVPHHGNLSKDIREHTESRLRDRTQPVTAICTSTLEMGIDIGSVTSVAQLGTPPGVAALRQRLGRSGRRGDPATLRLYISEAKVEPTTHPADELRAQLVQAIATIELLLRRWYEPPQAETLHLSTLIQQILSLIAQHGGVTPADAHRTLCVKGPFAAVDAALFSAVLRDLSASTLIRQESDGLLLHGELGERVVNHYSFYAAFTAPTEYRIVTGGRTLGSLPMEQLLPQGSLLIFAGRRWRVVAIDTQAKVIEVAKSSGGHPPRFTGTGPDIHDRIRTEMRLIYESSTVPAYLDVTGQQLLDEGRQAYRRLGLRSNPFVGFGNDTLLFPFRGDTIMTTLTLALHARGFTVTRQGLALAMSDITPLAAARLLDELTETGLPDAIALAGLVPDKRIDKYDDVLSEPLLARSYAARKIDLAQTREAIQALAAYGRNAPATDIDPAPLKPAPLKRHLLCSLPMAVVDVETTSVDPSKARIVEIAIVRLNADGSPDRTYCSLVNAGDRPGPTHIHGLTQADLAGAPRFAEIAGDVANLLEGAVIVAHNAAYDTAVLSAEFARIGCAPDDLLTLCTLELSRRFGRATTSHRLGDCAEAEGLALHRWHSAEHDAQICARLLRIYLARAEAQGAQWLDEIGAVGNLPTAAWVPAPPTGHSHQRR</sequence>
<dbReference type="SMART" id="SM00479">
    <property type="entry name" value="EXOIII"/>
    <property type="match status" value="1"/>
</dbReference>
<keyword evidence="7" id="KW-1185">Reference proteome</keyword>
<dbReference type="Proteomes" id="UP000331127">
    <property type="component" value="Unassembled WGS sequence"/>
</dbReference>
<dbReference type="GO" id="GO:0005524">
    <property type="term" value="F:ATP binding"/>
    <property type="evidence" value="ECO:0007669"/>
    <property type="project" value="UniProtKB-KW"/>
</dbReference>
<keyword evidence="2" id="KW-0269">Exonuclease</keyword>
<keyword evidence="2" id="KW-0540">Nuclease</keyword>
<dbReference type="SUPFAM" id="SSF53098">
    <property type="entry name" value="Ribonuclease H-like"/>
    <property type="match status" value="1"/>
</dbReference>
<gene>
    <name evidence="6" type="ORF">Amac_102600</name>
</gene>
<name>A0A5M3X7K8_9ACTN</name>
<dbReference type="PROSITE" id="PS51192">
    <property type="entry name" value="HELICASE_ATP_BIND_1"/>
    <property type="match status" value="1"/>
</dbReference>
<dbReference type="GO" id="GO:0003677">
    <property type="term" value="F:DNA binding"/>
    <property type="evidence" value="ECO:0007669"/>
    <property type="project" value="TreeGrafter"/>
</dbReference>
<dbReference type="Pfam" id="PF00271">
    <property type="entry name" value="Helicase_C"/>
    <property type="match status" value="1"/>
</dbReference>
<dbReference type="SMART" id="SM00487">
    <property type="entry name" value="DEXDc"/>
    <property type="match status" value="1"/>
</dbReference>
<dbReference type="PANTHER" id="PTHR47962">
    <property type="entry name" value="ATP-DEPENDENT HELICASE LHR-RELATED-RELATED"/>
    <property type="match status" value="1"/>
</dbReference>
<evidence type="ECO:0000259" key="4">
    <source>
        <dbReference type="PROSITE" id="PS51192"/>
    </source>
</evidence>
<keyword evidence="3" id="KW-0067">ATP-binding</keyword>
<dbReference type="CDD" id="cd06127">
    <property type="entry name" value="DEDDh"/>
    <property type="match status" value="1"/>
</dbReference>
<dbReference type="InterPro" id="IPR013520">
    <property type="entry name" value="Ribonucl_H"/>
</dbReference>
<evidence type="ECO:0000259" key="5">
    <source>
        <dbReference type="PROSITE" id="PS51194"/>
    </source>
</evidence>
<dbReference type="Pfam" id="PF00929">
    <property type="entry name" value="RNase_T"/>
    <property type="match status" value="1"/>
</dbReference>
<dbReference type="InterPro" id="IPR012337">
    <property type="entry name" value="RNaseH-like_sf"/>
</dbReference>
<dbReference type="RefSeq" id="WP_155361662.1">
    <property type="nucleotide sequence ID" value="NZ_BAAAHL010000024.1"/>
</dbReference>
<dbReference type="CDD" id="cd17922">
    <property type="entry name" value="DEXHc_LHR-like"/>
    <property type="match status" value="1"/>
</dbReference>
<dbReference type="PROSITE" id="PS51194">
    <property type="entry name" value="HELICASE_CTER"/>
    <property type="match status" value="1"/>
</dbReference>
<evidence type="ECO:0000313" key="6">
    <source>
        <dbReference type="EMBL" id="GES16662.1"/>
    </source>
</evidence>
<protein>
    <recommendedName>
        <fullName evidence="8">DEAD/DEAH box helicase</fullName>
    </recommendedName>
</protein>
<dbReference type="InterPro" id="IPR052511">
    <property type="entry name" value="ATP-dep_Helicase"/>
</dbReference>
<dbReference type="PANTHER" id="PTHR47962:SF5">
    <property type="entry name" value="ATP-DEPENDENT HELICASE LHR-RELATED"/>
    <property type="match status" value="1"/>
</dbReference>
<organism evidence="6 7">
    <name type="scientific">Acrocarpospora macrocephala</name>
    <dbReference type="NCBI Taxonomy" id="150177"/>
    <lineage>
        <taxon>Bacteria</taxon>
        <taxon>Bacillati</taxon>
        <taxon>Actinomycetota</taxon>
        <taxon>Actinomycetes</taxon>
        <taxon>Streptosporangiales</taxon>
        <taxon>Streptosporangiaceae</taxon>
        <taxon>Acrocarpospora</taxon>
    </lineage>
</organism>
<keyword evidence="2" id="KW-0378">Hydrolase</keyword>
<dbReference type="EMBL" id="BLAE01000109">
    <property type="protein sequence ID" value="GES16662.1"/>
    <property type="molecule type" value="Genomic_DNA"/>
</dbReference>
<dbReference type="Pfam" id="PF00270">
    <property type="entry name" value="DEAD"/>
    <property type="match status" value="1"/>
</dbReference>
<comment type="caution">
    <text evidence="6">The sequence shown here is derived from an EMBL/GenBank/DDBJ whole genome shotgun (WGS) entry which is preliminary data.</text>
</comment>
<dbReference type="GO" id="GO:0016887">
    <property type="term" value="F:ATP hydrolysis activity"/>
    <property type="evidence" value="ECO:0007669"/>
    <property type="project" value="TreeGrafter"/>
</dbReference>
<dbReference type="InterPro" id="IPR014001">
    <property type="entry name" value="Helicase_ATP-bd"/>
</dbReference>
<evidence type="ECO:0000256" key="1">
    <source>
        <dbReference type="ARBA" id="ARBA00022741"/>
    </source>
</evidence>
<dbReference type="SMART" id="SM00490">
    <property type="entry name" value="HELICc"/>
    <property type="match status" value="1"/>
</dbReference>
<dbReference type="InterPro" id="IPR036397">
    <property type="entry name" value="RNaseH_sf"/>
</dbReference>
<reference evidence="6 7" key="1">
    <citation type="submission" date="2019-10" db="EMBL/GenBank/DDBJ databases">
        <title>Whole genome shotgun sequence of Acrocarpospora macrocephala NBRC 16266.</title>
        <authorList>
            <person name="Ichikawa N."/>
            <person name="Kimura A."/>
            <person name="Kitahashi Y."/>
            <person name="Komaki H."/>
            <person name="Oguchi A."/>
        </authorList>
    </citation>
    <scope>NUCLEOTIDE SEQUENCE [LARGE SCALE GENOMIC DNA]</scope>
    <source>
        <strain evidence="6 7">NBRC 16266</strain>
    </source>
</reference>
<feature type="domain" description="Helicase ATP-binding" evidence="4">
    <location>
        <begin position="40"/>
        <end position="220"/>
    </location>
</feature>
<dbReference type="InterPro" id="IPR001650">
    <property type="entry name" value="Helicase_C-like"/>
</dbReference>
<evidence type="ECO:0000313" key="7">
    <source>
        <dbReference type="Proteomes" id="UP000331127"/>
    </source>
</evidence>
<dbReference type="InterPro" id="IPR011545">
    <property type="entry name" value="DEAD/DEAH_box_helicase_dom"/>
</dbReference>
<dbReference type="InterPro" id="IPR027417">
    <property type="entry name" value="P-loop_NTPase"/>
</dbReference>
<keyword evidence="1" id="KW-0547">Nucleotide-binding</keyword>
<evidence type="ECO:0008006" key="8">
    <source>
        <dbReference type="Google" id="ProtNLM"/>
    </source>
</evidence>
<dbReference type="Gene3D" id="3.30.420.10">
    <property type="entry name" value="Ribonuclease H-like superfamily/Ribonuclease H"/>
    <property type="match status" value="1"/>
</dbReference>
<evidence type="ECO:0000256" key="3">
    <source>
        <dbReference type="ARBA" id="ARBA00022840"/>
    </source>
</evidence>
<proteinExistence type="predicted"/>